<dbReference type="GO" id="GO:0030973">
    <property type="term" value="F:molybdate ion binding"/>
    <property type="evidence" value="ECO:0007669"/>
    <property type="project" value="TreeGrafter"/>
</dbReference>
<keyword evidence="3 5" id="KW-0732">Signal</keyword>
<dbReference type="AlphaFoldDB" id="A0A6N7WAD4"/>
<keyword evidence="2 4" id="KW-0479">Metal-binding</keyword>
<comment type="caution">
    <text evidence="6">The sequence shown here is derived from an EMBL/GenBank/DDBJ whole genome shotgun (WGS) entry which is preliminary data.</text>
</comment>
<dbReference type="SUPFAM" id="SSF53850">
    <property type="entry name" value="Periplasmic binding protein-like II"/>
    <property type="match status" value="1"/>
</dbReference>
<evidence type="ECO:0000256" key="1">
    <source>
        <dbReference type="ARBA" id="ARBA00009175"/>
    </source>
</evidence>
<dbReference type="Proteomes" id="UP000470875">
    <property type="component" value="Unassembled WGS sequence"/>
</dbReference>
<gene>
    <name evidence="6" type="primary">modA</name>
    <name evidence="6" type="ORF">FYJ24_10170</name>
</gene>
<dbReference type="NCBIfam" id="TIGR01256">
    <property type="entry name" value="modA"/>
    <property type="match status" value="1"/>
</dbReference>
<feature type="binding site" evidence="4">
    <location>
        <position position="187"/>
    </location>
    <ligand>
        <name>molybdate</name>
        <dbReference type="ChEBI" id="CHEBI:36264"/>
    </ligand>
</feature>
<reference evidence="6 7" key="1">
    <citation type="submission" date="2019-08" db="EMBL/GenBank/DDBJ databases">
        <title>In-depth cultivation of the pig gut microbiome towards novel bacterial diversity and tailored functional studies.</title>
        <authorList>
            <person name="Wylensek D."/>
            <person name="Hitch T.C.A."/>
            <person name="Clavel T."/>
        </authorList>
    </citation>
    <scope>NUCLEOTIDE SEQUENCE [LARGE SCALE GENOMIC DNA]</scope>
    <source>
        <strain evidence="6 7">WB03_NA08</strain>
    </source>
</reference>
<keyword evidence="4" id="KW-0500">Molybdenum</keyword>
<feature type="chain" id="PRO_5039652570" evidence="5">
    <location>
        <begin position="26"/>
        <end position="269"/>
    </location>
</feature>
<evidence type="ECO:0000256" key="4">
    <source>
        <dbReference type="PIRSR" id="PIRSR004846-1"/>
    </source>
</evidence>
<feature type="binding site" evidence="4">
    <location>
        <position position="55"/>
    </location>
    <ligand>
        <name>molybdate</name>
        <dbReference type="ChEBI" id="CHEBI:36264"/>
    </ligand>
</feature>
<dbReference type="PROSITE" id="PS51257">
    <property type="entry name" value="PROKAR_LIPOPROTEIN"/>
    <property type="match status" value="1"/>
</dbReference>
<dbReference type="PANTHER" id="PTHR30632">
    <property type="entry name" value="MOLYBDATE-BINDING PERIPLASMIC PROTEIN"/>
    <property type="match status" value="1"/>
</dbReference>
<protein>
    <submittedName>
        <fullName evidence="6">Molybdate ABC transporter substrate-binding protein</fullName>
    </submittedName>
</protein>
<dbReference type="Pfam" id="PF13531">
    <property type="entry name" value="SBP_bac_11"/>
    <property type="match status" value="1"/>
</dbReference>
<organism evidence="6 7">
    <name type="scientific">Scrofimicrobium canadense</name>
    <dbReference type="NCBI Taxonomy" id="2652290"/>
    <lineage>
        <taxon>Bacteria</taxon>
        <taxon>Bacillati</taxon>
        <taxon>Actinomycetota</taxon>
        <taxon>Actinomycetes</taxon>
        <taxon>Actinomycetales</taxon>
        <taxon>Actinomycetaceae</taxon>
        <taxon>Scrofimicrobium</taxon>
    </lineage>
</organism>
<dbReference type="GO" id="GO:0015689">
    <property type="term" value="P:molybdate ion transport"/>
    <property type="evidence" value="ECO:0007669"/>
    <property type="project" value="InterPro"/>
</dbReference>
<dbReference type="InterPro" id="IPR005950">
    <property type="entry name" value="ModA"/>
</dbReference>
<keyword evidence="7" id="KW-1185">Reference proteome</keyword>
<evidence type="ECO:0000313" key="7">
    <source>
        <dbReference type="Proteomes" id="UP000470875"/>
    </source>
</evidence>
<evidence type="ECO:0000256" key="3">
    <source>
        <dbReference type="ARBA" id="ARBA00022729"/>
    </source>
</evidence>
<proteinExistence type="inferred from homology"/>
<accession>A0A6N7WAD4</accession>
<feature type="binding site" evidence="4">
    <location>
        <position position="84"/>
    </location>
    <ligand>
        <name>molybdate</name>
        <dbReference type="ChEBI" id="CHEBI:36264"/>
    </ligand>
</feature>
<evidence type="ECO:0000256" key="2">
    <source>
        <dbReference type="ARBA" id="ARBA00022723"/>
    </source>
</evidence>
<dbReference type="EMBL" id="VULO01000012">
    <property type="protein sequence ID" value="MSS85118.1"/>
    <property type="molecule type" value="Genomic_DNA"/>
</dbReference>
<feature type="binding site" evidence="4">
    <location>
        <position position="205"/>
    </location>
    <ligand>
        <name>molybdate</name>
        <dbReference type="ChEBI" id="CHEBI:36264"/>
    </ligand>
</feature>
<feature type="signal peptide" evidence="5">
    <location>
        <begin position="1"/>
        <end position="25"/>
    </location>
</feature>
<comment type="similarity">
    <text evidence="1">Belongs to the bacterial solute-binding protein ModA family.</text>
</comment>
<evidence type="ECO:0000313" key="6">
    <source>
        <dbReference type="EMBL" id="MSS85118.1"/>
    </source>
</evidence>
<evidence type="ECO:0000256" key="5">
    <source>
        <dbReference type="SAM" id="SignalP"/>
    </source>
</evidence>
<name>A0A6N7WAD4_9ACTO</name>
<dbReference type="PIRSF" id="PIRSF004846">
    <property type="entry name" value="ModA"/>
    <property type="match status" value="1"/>
</dbReference>
<dbReference type="RefSeq" id="WP_318656659.1">
    <property type="nucleotide sequence ID" value="NZ_VULO01000012.1"/>
</dbReference>
<dbReference type="InterPro" id="IPR050682">
    <property type="entry name" value="ModA/WtpA"/>
</dbReference>
<sequence length="269" mass="27544">MIVKKTATATLAALILAGCSSTAETATSSEQSSAQSAAVEASAISGDLQIYAAASLKGAFTEIIAAFTVENPGVNVLPPVYDGSSTLATQIIEGAPVDVFASADEKNMEKVLAEDLTATPPTIFATNDITVAVEAGNPLKITSLTDLMNPDISVVICAPEVPCGAATTRLFEAENISLTPVSEEQNVTAVATKVASGEADAGLIYLTDVQASDGALEATETPTSAELTNFYPIATLKDAPNSEAATAFNNFILSDAAQSILKEYGFGQP</sequence>
<dbReference type="PANTHER" id="PTHR30632:SF0">
    <property type="entry name" value="SULFATE-BINDING PROTEIN"/>
    <property type="match status" value="1"/>
</dbReference>
<dbReference type="Gene3D" id="3.40.190.10">
    <property type="entry name" value="Periplasmic binding protein-like II"/>
    <property type="match status" value="2"/>
</dbReference>
<dbReference type="GO" id="GO:0046872">
    <property type="term" value="F:metal ion binding"/>
    <property type="evidence" value="ECO:0007669"/>
    <property type="project" value="UniProtKB-KW"/>
</dbReference>